<keyword evidence="3" id="KW-1185">Reference proteome</keyword>
<dbReference type="EMBL" id="CAJFDH010000006">
    <property type="protein sequence ID" value="CAD5228408.1"/>
    <property type="molecule type" value="Genomic_DNA"/>
</dbReference>
<dbReference type="PANTHER" id="PTHR13054">
    <property type="entry name" value="DIGEORGE SYNDROME CRITICAL REGION 6 DGCR6 FAMILY MEMBER"/>
    <property type="match status" value="1"/>
</dbReference>
<proteinExistence type="inferred from homology"/>
<evidence type="ECO:0000313" key="2">
    <source>
        <dbReference type="EMBL" id="CAD5228408.1"/>
    </source>
</evidence>
<evidence type="ECO:0000313" key="3">
    <source>
        <dbReference type="Proteomes" id="UP000614601"/>
    </source>
</evidence>
<reference evidence="2" key="1">
    <citation type="submission" date="2020-09" db="EMBL/GenBank/DDBJ databases">
        <authorList>
            <person name="Kikuchi T."/>
        </authorList>
    </citation>
    <scope>NUCLEOTIDE SEQUENCE</scope>
    <source>
        <strain evidence="2">SH1</strain>
    </source>
</reference>
<dbReference type="EMBL" id="CAJFCW020000006">
    <property type="protein sequence ID" value="CAG9124435.1"/>
    <property type="molecule type" value="Genomic_DNA"/>
</dbReference>
<dbReference type="PANTHER" id="PTHR13054:SF2">
    <property type="entry name" value="PROTEIN DGCR6"/>
    <property type="match status" value="1"/>
</dbReference>
<dbReference type="OrthoDB" id="21617at2759"/>
<dbReference type="Proteomes" id="UP000783686">
    <property type="component" value="Unassembled WGS sequence"/>
</dbReference>
<dbReference type="InterPro" id="IPR010849">
    <property type="entry name" value="Gonadal"/>
</dbReference>
<name>A0A811LIT2_9BILA</name>
<dbReference type="Proteomes" id="UP000614601">
    <property type="component" value="Unassembled WGS sequence"/>
</dbReference>
<sequence length="140" mass="16303">MGDDLKSEITERLDKFVQNGEIDKQKLTKNVRDRLVDCLLDGTVYGVVSSLEHLQELKETELLNQRYRKVRELADQNDTESVKRIDREIMVQIDELVQDQQSNLCCMGIPLFRATLEPSEVKTQMDIIKFIVSIKDLFEK</sequence>
<comment type="caution">
    <text evidence="2">The sequence shown here is derived from an EMBL/GenBank/DDBJ whole genome shotgun (WGS) entry which is preliminary data.</text>
</comment>
<organism evidence="2 3">
    <name type="scientific">Bursaphelenchus okinawaensis</name>
    <dbReference type="NCBI Taxonomy" id="465554"/>
    <lineage>
        <taxon>Eukaryota</taxon>
        <taxon>Metazoa</taxon>
        <taxon>Ecdysozoa</taxon>
        <taxon>Nematoda</taxon>
        <taxon>Chromadorea</taxon>
        <taxon>Rhabditida</taxon>
        <taxon>Tylenchina</taxon>
        <taxon>Tylenchomorpha</taxon>
        <taxon>Aphelenchoidea</taxon>
        <taxon>Aphelenchoididae</taxon>
        <taxon>Bursaphelenchus</taxon>
    </lineage>
</organism>
<evidence type="ECO:0000256" key="1">
    <source>
        <dbReference type="ARBA" id="ARBA00005939"/>
    </source>
</evidence>
<gene>
    <name evidence="2" type="ORF">BOKJ2_LOCUS12663</name>
</gene>
<protein>
    <submittedName>
        <fullName evidence="2">Uncharacterized protein</fullName>
    </submittedName>
</protein>
<dbReference type="AlphaFoldDB" id="A0A811LIT2"/>
<comment type="similarity">
    <text evidence="1">Belongs to the gonadal family.</text>
</comment>
<accession>A0A811LIT2</accession>
<dbReference type="Pfam" id="PF07324">
    <property type="entry name" value="DGCR6"/>
    <property type="match status" value="1"/>
</dbReference>